<evidence type="ECO:0000256" key="1">
    <source>
        <dbReference type="SAM" id="MobiDB-lite"/>
    </source>
</evidence>
<accession>A0A6I8LUL5</accession>
<feature type="region of interest" description="Disordered" evidence="1">
    <location>
        <begin position="13"/>
        <end position="60"/>
    </location>
</feature>
<feature type="compositionally biased region" description="Low complexity" evidence="1">
    <location>
        <begin position="25"/>
        <end position="44"/>
    </location>
</feature>
<dbReference type="EMBL" id="CABVGP010000002">
    <property type="protein sequence ID" value="VVJ19285.1"/>
    <property type="molecule type" value="Genomic_DNA"/>
</dbReference>
<keyword evidence="3" id="KW-1185">Reference proteome</keyword>
<gene>
    <name evidence="2" type="ORF">AA23TX_04306</name>
</gene>
<evidence type="ECO:0000313" key="2">
    <source>
        <dbReference type="EMBL" id="VVJ19285.1"/>
    </source>
</evidence>
<sequence length="60" mass="5933">MLWEPGPSRCVRGGVGPVGFGPRPGGAARAGRPSRPSRPGAGPVWSRPVHSGGGIAAMGC</sequence>
<proteinExistence type="predicted"/>
<feature type="compositionally biased region" description="Gly residues" evidence="1">
    <location>
        <begin position="51"/>
        <end position="60"/>
    </location>
</feature>
<dbReference type="Proteomes" id="UP000399805">
    <property type="component" value="Unassembled WGS sequence"/>
</dbReference>
<name>A0A6I8LUL5_9PSEU</name>
<reference evidence="2 3" key="1">
    <citation type="submission" date="2019-09" db="EMBL/GenBank/DDBJ databases">
        <authorList>
            <person name="Leyn A S."/>
        </authorList>
    </citation>
    <scope>NUCLEOTIDE SEQUENCE [LARGE SCALE GENOMIC DNA]</scope>
    <source>
        <strain evidence="2">AA231_1</strain>
    </source>
</reference>
<evidence type="ECO:0000313" key="3">
    <source>
        <dbReference type="Proteomes" id="UP000399805"/>
    </source>
</evidence>
<organism evidence="2 3">
    <name type="scientific">Amycolatopsis camponoti</name>
    <dbReference type="NCBI Taxonomy" id="2606593"/>
    <lineage>
        <taxon>Bacteria</taxon>
        <taxon>Bacillati</taxon>
        <taxon>Actinomycetota</taxon>
        <taxon>Actinomycetes</taxon>
        <taxon>Pseudonocardiales</taxon>
        <taxon>Pseudonocardiaceae</taxon>
        <taxon>Amycolatopsis</taxon>
    </lineage>
</organism>
<feature type="compositionally biased region" description="Gly residues" evidence="1">
    <location>
        <begin position="13"/>
        <end position="24"/>
    </location>
</feature>
<dbReference type="AlphaFoldDB" id="A0A6I8LUL5"/>
<protein>
    <submittedName>
        <fullName evidence="2">Uncharacterized protein</fullName>
    </submittedName>
</protein>